<dbReference type="OrthoDB" id="9816309at2"/>
<reference evidence="7" key="1">
    <citation type="submission" date="2017-08" db="EMBL/GenBank/DDBJ databases">
        <authorList>
            <person name="Grouzdev D.S."/>
            <person name="Gaisin V.A."/>
            <person name="Rysina M.S."/>
            <person name="Gorlenko V.M."/>
        </authorList>
    </citation>
    <scope>NUCLEOTIDE SEQUENCE [LARGE SCALE GENOMIC DNA]</scope>
    <source>
        <strain evidence="7">Kir15-3F</strain>
    </source>
</reference>
<dbReference type="GO" id="GO:0032259">
    <property type="term" value="P:methylation"/>
    <property type="evidence" value="ECO:0007669"/>
    <property type="project" value="UniProtKB-KW"/>
</dbReference>
<dbReference type="Gene3D" id="1.25.40.10">
    <property type="entry name" value="Tetratricopeptide repeat domain"/>
    <property type="match status" value="1"/>
</dbReference>
<evidence type="ECO:0000256" key="2">
    <source>
        <dbReference type="ARBA" id="ARBA00022679"/>
    </source>
</evidence>
<feature type="compositionally biased region" description="Pro residues" evidence="4">
    <location>
        <begin position="321"/>
        <end position="330"/>
    </location>
</feature>
<gene>
    <name evidence="6" type="ORF">CJ255_14545</name>
</gene>
<keyword evidence="2 6" id="KW-0808">Transferase</keyword>
<evidence type="ECO:0000313" key="6">
    <source>
        <dbReference type="EMBL" id="PDW02329.1"/>
    </source>
</evidence>
<feature type="region of interest" description="Disordered" evidence="4">
    <location>
        <begin position="302"/>
        <end position="333"/>
    </location>
</feature>
<dbReference type="PANTHER" id="PTHR24422:SF19">
    <property type="entry name" value="CHEMOTAXIS PROTEIN METHYLTRANSFERASE"/>
    <property type="match status" value="1"/>
</dbReference>
<evidence type="ECO:0000313" key="7">
    <source>
        <dbReference type="Proteomes" id="UP000220527"/>
    </source>
</evidence>
<dbReference type="SUPFAM" id="SSF53335">
    <property type="entry name" value="S-adenosyl-L-methionine-dependent methyltransferases"/>
    <property type="match status" value="1"/>
</dbReference>
<dbReference type="SMART" id="SM00138">
    <property type="entry name" value="MeTrc"/>
    <property type="match status" value="1"/>
</dbReference>
<dbReference type="InterPro" id="IPR050903">
    <property type="entry name" value="Bact_Chemotaxis_MeTrfase"/>
</dbReference>
<keyword evidence="1 6" id="KW-0489">Methyltransferase</keyword>
<dbReference type="InterPro" id="IPR029063">
    <property type="entry name" value="SAM-dependent_MTases_sf"/>
</dbReference>
<dbReference type="PANTHER" id="PTHR24422">
    <property type="entry name" value="CHEMOTAXIS PROTEIN METHYLTRANSFERASE"/>
    <property type="match status" value="1"/>
</dbReference>
<dbReference type="AlphaFoldDB" id="A0A2A6RHG7"/>
<dbReference type="Pfam" id="PF01739">
    <property type="entry name" value="CheR"/>
    <property type="match status" value="1"/>
</dbReference>
<dbReference type="Proteomes" id="UP000220527">
    <property type="component" value="Unassembled WGS sequence"/>
</dbReference>
<dbReference type="InterPro" id="IPR000780">
    <property type="entry name" value="CheR_MeTrfase"/>
</dbReference>
<dbReference type="InterPro" id="IPR011990">
    <property type="entry name" value="TPR-like_helical_dom_sf"/>
</dbReference>
<organism evidence="6 7">
    <name type="scientific">Candidatus Viridilinea mediisalina</name>
    <dbReference type="NCBI Taxonomy" id="2024553"/>
    <lineage>
        <taxon>Bacteria</taxon>
        <taxon>Bacillati</taxon>
        <taxon>Chloroflexota</taxon>
        <taxon>Chloroflexia</taxon>
        <taxon>Chloroflexales</taxon>
        <taxon>Chloroflexineae</taxon>
        <taxon>Oscillochloridaceae</taxon>
        <taxon>Candidatus Viridilinea</taxon>
    </lineage>
</organism>
<dbReference type="InterPro" id="IPR022642">
    <property type="entry name" value="CheR_C"/>
</dbReference>
<feature type="domain" description="CheR-type methyltransferase" evidence="5">
    <location>
        <begin position="10"/>
        <end position="280"/>
    </location>
</feature>
<protein>
    <submittedName>
        <fullName evidence="6">Protein-glutamate O-methyltransferase</fullName>
    </submittedName>
</protein>
<keyword evidence="7" id="KW-1185">Reference proteome</keyword>
<proteinExistence type="predicted"/>
<sequence length="503" mass="55962">MSTPAKPELLTPRQISALRDLLAAYCGVYLDETRNASLAAATQRRATILGQTPQNYVSNLGLSIDRAELQRLAELLLNHETQFFRNRPHMQALRQVIIPELHQRLPPGAPLRLWSAGCATGEEPYSLAITALEAFNDRLDRPVEVWATDLSTTALERAHTGIYKGRSLANLNSQQRARYFTARGAELAVAPRVRELVHFEQLNLLEPFPTRARGVHIIFCQNVTIYFQVQTCRMLMERFYQNLDEGGSLFLGFSETLWNIFDRFRWREVEGAFVYYKASMDALATPLPPSPSKKTLEHQPLATLPTIRPRPKSEPPAQFTPRPPRPPRPLAPISHPAASEIIAQGQTLLDAGQTDAALAIFYSAPLVGAHAPQILALAARAHADRGDLDLAAAEARRALELNPLTTEAHLLIGLIHARQGRPAAAITQLERARTLDSESPLILFHLAECYRQIGRASEALRDYRTTMRKLATHPPDKLIDGVAAGWLSETCRRYVAMISGEGL</sequence>
<evidence type="ECO:0000256" key="1">
    <source>
        <dbReference type="ARBA" id="ARBA00022603"/>
    </source>
</evidence>
<keyword evidence="3" id="KW-0949">S-adenosyl-L-methionine</keyword>
<evidence type="ECO:0000256" key="3">
    <source>
        <dbReference type="ARBA" id="ARBA00022691"/>
    </source>
</evidence>
<dbReference type="RefSeq" id="WP_097644828.1">
    <property type="nucleotide sequence ID" value="NZ_NQWI01000073.1"/>
</dbReference>
<evidence type="ECO:0000256" key="4">
    <source>
        <dbReference type="SAM" id="MobiDB-lite"/>
    </source>
</evidence>
<dbReference type="PRINTS" id="PR00996">
    <property type="entry name" value="CHERMTFRASE"/>
</dbReference>
<dbReference type="EMBL" id="NQWI01000073">
    <property type="protein sequence ID" value="PDW02329.1"/>
    <property type="molecule type" value="Genomic_DNA"/>
</dbReference>
<dbReference type="Pfam" id="PF13432">
    <property type="entry name" value="TPR_16"/>
    <property type="match status" value="1"/>
</dbReference>
<dbReference type="Gene3D" id="3.40.50.150">
    <property type="entry name" value="Vaccinia Virus protein VP39"/>
    <property type="match status" value="1"/>
</dbReference>
<evidence type="ECO:0000259" key="5">
    <source>
        <dbReference type="PROSITE" id="PS50123"/>
    </source>
</evidence>
<dbReference type="InterPro" id="IPR019734">
    <property type="entry name" value="TPR_rpt"/>
</dbReference>
<dbReference type="SMART" id="SM00028">
    <property type="entry name" value="TPR"/>
    <property type="match status" value="3"/>
</dbReference>
<dbReference type="SUPFAM" id="SSF48452">
    <property type="entry name" value="TPR-like"/>
    <property type="match status" value="1"/>
</dbReference>
<dbReference type="GO" id="GO:0008757">
    <property type="term" value="F:S-adenosylmethionine-dependent methyltransferase activity"/>
    <property type="evidence" value="ECO:0007669"/>
    <property type="project" value="InterPro"/>
</dbReference>
<comment type="caution">
    <text evidence="6">The sequence shown here is derived from an EMBL/GenBank/DDBJ whole genome shotgun (WGS) entry which is preliminary data.</text>
</comment>
<name>A0A2A6RHG7_9CHLR</name>
<accession>A0A2A6RHG7</accession>
<dbReference type="PROSITE" id="PS50123">
    <property type="entry name" value="CHER"/>
    <property type="match status" value="1"/>
</dbReference>